<dbReference type="RefSeq" id="WP_413270874.1">
    <property type="nucleotide sequence ID" value="NZ_JBHFNQ010000101.1"/>
</dbReference>
<protein>
    <submittedName>
        <fullName evidence="3">CHAT domain-containing protein</fullName>
    </submittedName>
</protein>
<proteinExistence type="predicted"/>
<keyword evidence="4" id="KW-1185">Reference proteome</keyword>
<dbReference type="PROSITE" id="PS50005">
    <property type="entry name" value="TPR"/>
    <property type="match status" value="2"/>
</dbReference>
<dbReference type="InterPro" id="IPR024983">
    <property type="entry name" value="CHAT_dom"/>
</dbReference>
<dbReference type="SUPFAM" id="SSF48452">
    <property type="entry name" value="TPR-like"/>
    <property type="match status" value="1"/>
</dbReference>
<dbReference type="Pfam" id="PF13424">
    <property type="entry name" value="TPR_12"/>
    <property type="match status" value="1"/>
</dbReference>
<evidence type="ECO:0000313" key="4">
    <source>
        <dbReference type="Proteomes" id="UP001576774"/>
    </source>
</evidence>
<feature type="repeat" description="TPR" evidence="1">
    <location>
        <begin position="112"/>
        <end position="145"/>
    </location>
</feature>
<dbReference type="InterPro" id="IPR011990">
    <property type="entry name" value="TPR-like_helical_dom_sf"/>
</dbReference>
<dbReference type="PANTHER" id="PTHR10098:SF108">
    <property type="entry name" value="TETRATRICOPEPTIDE REPEAT PROTEIN 28"/>
    <property type="match status" value="1"/>
</dbReference>
<feature type="domain" description="CHAT" evidence="2">
    <location>
        <begin position="485"/>
        <end position="778"/>
    </location>
</feature>
<name>A0ABV4X663_9CYAN</name>
<accession>A0ABV4X663</accession>
<evidence type="ECO:0000313" key="3">
    <source>
        <dbReference type="EMBL" id="MFB2877781.1"/>
    </source>
</evidence>
<keyword evidence="1" id="KW-0802">TPR repeat</keyword>
<dbReference type="Proteomes" id="UP001576774">
    <property type="component" value="Unassembled WGS sequence"/>
</dbReference>
<dbReference type="SMART" id="SM00028">
    <property type="entry name" value="TPR"/>
    <property type="match status" value="5"/>
</dbReference>
<evidence type="ECO:0000259" key="2">
    <source>
        <dbReference type="Pfam" id="PF12770"/>
    </source>
</evidence>
<evidence type="ECO:0000256" key="1">
    <source>
        <dbReference type="PROSITE-ProRule" id="PRU00339"/>
    </source>
</evidence>
<dbReference type="EMBL" id="JBHFNQ010000101">
    <property type="protein sequence ID" value="MFB2877781.1"/>
    <property type="molecule type" value="Genomic_DNA"/>
</dbReference>
<gene>
    <name evidence="3" type="ORF">ACE1CC_13080</name>
</gene>
<reference evidence="3 4" key="1">
    <citation type="submission" date="2024-09" db="EMBL/GenBank/DDBJ databases">
        <title>Floridaenema gen nov. (Aerosakkonemataceae, Aerosakkonematales ord. nov., Cyanobacteria) from benthic tropical and subtropical fresh waters, with the description of four new species.</title>
        <authorList>
            <person name="Moretto J.A."/>
            <person name="Berthold D.E."/>
            <person name="Lefler F.W."/>
            <person name="Huang I.-S."/>
            <person name="Laughinghouse H. IV."/>
        </authorList>
    </citation>
    <scope>NUCLEOTIDE SEQUENCE [LARGE SCALE GENOMIC DNA]</scope>
    <source>
        <strain evidence="3 4">BLCC-F46</strain>
    </source>
</reference>
<dbReference type="PANTHER" id="PTHR10098">
    <property type="entry name" value="RAPSYN-RELATED"/>
    <property type="match status" value="1"/>
</dbReference>
<dbReference type="Gene3D" id="1.25.40.10">
    <property type="entry name" value="Tetratricopeptide repeat domain"/>
    <property type="match status" value="2"/>
</dbReference>
<comment type="caution">
    <text evidence="3">The sequence shown here is derived from an EMBL/GenBank/DDBJ whole genome shotgun (WGS) entry which is preliminary data.</text>
</comment>
<dbReference type="Pfam" id="PF12770">
    <property type="entry name" value="CHAT"/>
    <property type="match status" value="1"/>
</dbReference>
<organism evidence="3 4">
    <name type="scientific">Floridaenema aerugineum BLCC-F46</name>
    <dbReference type="NCBI Taxonomy" id="3153654"/>
    <lineage>
        <taxon>Bacteria</taxon>
        <taxon>Bacillati</taxon>
        <taxon>Cyanobacteriota</taxon>
        <taxon>Cyanophyceae</taxon>
        <taxon>Oscillatoriophycideae</taxon>
        <taxon>Aerosakkonematales</taxon>
        <taxon>Aerosakkonemataceae</taxon>
        <taxon>Floridanema</taxon>
        <taxon>Floridanema aerugineum</taxon>
    </lineage>
</organism>
<dbReference type="InterPro" id="IPR019734">
    <property type="entry name" value="TPR_rpt"/>
</dbReference>
<sequence length="780" mass="86449">MNTLLKEIRGLSKLLLVGLGKKVKGKRRKRIAIVLFTFACILSSEFQLPLTTSDGSTAIAQTQVQTRDVRDADYLLNLGMQQLQAEQPEAALRSTQQALKLYQQLNERQGIAQALGNIGICYLFLGNASQAIDHLQQAFSLARELGDRQTEGNALGTLGQLYLIQREYSKATSHLQQALEIAKVLNNQSMADQVQQLLNAAQEGQKYGASEGTFVMEGNTFNTLLQGVLSAFDFQQPEMIRLMNEGAMLLSQKEYARAIEVLKQYQVIVRQQGENNPVASLGLFNLALAYWGKGEFKQAEATLREMMHIWETWAGWNQSGLQTDQHNIISLNMVRQTMVYEMLQSVLVLRNQPETALEISERGRARATLNLLSQRMLTSTQFAISPPTVANLRNIARTQGATLVEYSIIEYSINPGNAVLLIWVIQPNGMIAFHAVDLSTLPQSLNELVAISRNTLGARNRSQLATITPELTPEGQKRQQAQQRQKLQQLHQLLIEPIAKYLPTNPDQRVIFIPQGELFFVPFPALVDAQGNYLIKKHTILTAPSIEVLELTRQQRKLVRANSSSPIRGDDVLVVGNPVMPKVWNPSKSIQEQLSSLPGAEEEVVTIAKTFATKPLLWEQASESAVVQRMPQARIIHLSTHGLLEYGNPQDSGVRDFPGAIALSPSAKDDGLLTSAEILQMKLKAELVVLSACDTGRGRITGDGVIGLSRSLITAGVPSVIVSLWSVPDAPTADLMSEFYRQWQQNPDKAKALRQAMLITMQNHPNPRDWAAFTLIGESE</sequence>
<feature type="repeat" description="TPR" evidence="1">
    <location>
        <begin position="152"/>
        <end position="185"/>
    </location>
</feature>